<feature type="compositionally biased region" description="Basic residues" evidence="2">
    <location>
        <begin position="145"/>
        <end position="155"/>
    </location>
</feature>
<protein>
    <submittedName>
        <fullName evidence="4">HEPN domain-containing protein</fullName>
    </submittedName>
</protein>
<evidence type="ECO:0000313" key="5">
    <source>
        <dbReference type="Proteomes" id="UP000779900"/>
    </source>
</evidence>
<evidence type="ECO:0000259" key="3">
    <source>
        <dbReference type="Pfam" id="PF05168"/>
    </source>
</evidence>
<comment type="similarity">
    <text evidence="1">Belongs to the UPF0332 family.</text>
</comment>
<dbReference type="Pfam" id="PF05168">
    <property type="entry name" value="HEPN"/>
    <property type="match status" value="1"/>
</dbReference>
<dbReference type="AlphaFoldDB" id="A0A937XK80"/>
<feature type="domain" description="HEPN" evidence="3">
    <location>
        <begin position="8"/>
        <end position="121"/>
    </location>
</feature>
<reference evidence="4" key="1">
    <citation type="submission" date="2019-03" db="EMBL/GenBank/DDBJ databases">
        <title>Lake Tanganyika Metagenome-Assembled Genomes (MAGs).</title>
        <authorList>
            <person name="Tran P."/>
        </authorList>
    </citation>
    <scope>NUCLEOTIDE SEQUENCE</scope>
    <source>
        <strain evidence="4">K_DeepCast_150m_m2_040</strain>
    </source>
</reference>
<evidence type="ECO:0000313" key="4">
    <source>
        <dbReference type="EMBL" id="MBM3332844.1"/>
    </source>
</evidence>
<organism evidence="4 5">
    <name type="scientific">candidate division WOR-3 bacterium</name>
    <dbReference type="NCBI Taxonomy" id="2052148"/>
    <lineage>
        <taxon>Bacteria</taxon>
        <taxon>Bacteria division WOR-3</taxon>
    </lineage>
</organism>
<proteinExistence type="inferred from homology"/>
<comment type="caution">
    <text evidence="4">The sequence shown here is derived from an EMBL/GenBank/DDBJ whole genome shotgun (WGS) entry which is preliminary data.</text>
</comment>
<gene>
    <name evidence="4" type="ORF">FJY68_13520</name>
</gene>
<dbReference type="InterPro" id="IPR007842">
    <property type="entry name" value="HEPN_dom"/>
</dbReference>
<sequence length="155" mass="17371">MTKQQQPLIEQARQSLDAAKLLTDAGHHGFAAARAYYSMFYVAEAFLAGKGLSFSRHSGVIAAFAQHFTRTKIVPDEFHRHLIRGLEIRHVGDYDYPGSVSAEEAQVQIARAEEFLLLAERLLGQEEPPVARDLPAQQQAGRPAARPRRPRARKR</sequence>
<dbReference type="PANTHER" id="PTHR36565:SF1">
    <property type="entry name" value="UPF0332 PROTEIN TM_1000"/>
    <property type="match status" value="1"/>
</dbReference>
<dbReference type="PANTHER" id="PTHR36565">
    <property type="entry name" value="UPF0332 PROTEIN TM_1000"/>
    <property type="match status" value="1"/>
</dbReference>
<dbReference type="InterPro" id="IPR052226">
    <property type="entry name" value="UPF0332_toxin"/>
</dbReference>
<feature type="region of interest" description="Disordered" evidence="2">
    <location>
        <begin position="128"/>
        <end position="155"/>
    </location>
</feature>
<accession>A0A937XK80</accession>
<dbReference type="Gene3D" id="1.20.120.330">
    <property type="entry name" value="Nucleotidyltransferases domain 2"/>
    <property type="match status" value="1"/>
</dbReference>
<dbReference type="EMBL" id="VGIR01000151">
    <property type="protein sequence ID" value="MBM3332844.1"/>
    <property type="molecule type" value="Genomic_DNA"/>
</dbReference>
<evidence type="ECO:0000256" key="2">
    <source>
        <dbReference type="SAM" id="MobiDB-lite"/>
    </source>
</evidence>
<dbReference type="Proteomes" id="UP000779900">
    <property type="component" value="Unassembled WGS sequence"/>
</dbReference>
<name>A0A937XK80_UNCW3</name>
<feature type="compositionally biased region" description="Low complexity" evidence="2">
    <location>
        <begin position="135"/>
        <end position="144"/>
    </location>
</feature>
<evidence type="ECO:0000256" key="1">
    <source>
        <dbReference type="ARBA" id="ARBA00038248"/>
    </source>
</evidence>